<dbReference type="Proteomes" id="UP001287356">
    <property type="component" value="Unassembled WGS sequence"/>
</dbReference>
<evidence type="ECO:0000256" key="1">
    <source>
        <dbReference type="SAM" id="MobiDB-lite"/>
    </source>
</evidence>
<name>A0AAE0JVF1_9PEZI</name>
<dbReference type="AlphaFoldDB" id="A0AAE0JVF1"/>
<dbReference type="EMBL" id="JAULSN010000010">
    <property type="protein sequence ID" value="KAK3362180.1"/>
    <property type="molecule type" value="Genomic_DNA"/>
</dbReference>
<feature type="region of interest" description="Disordered" evidence="1">
    <location>
        <begin position="49"/>
        <end position="73"/>
    </location>
</feature>
<reference evidence="2" key="1">
    <citation type="journal article" date="2023" name="Mol. Phylogenet. Evol.">
        <title>Genome-scale phylogeny and comparative genomics of the fungal order Sordariales.</title>
        <authorList>
            <person name="Hensen N."/>
            <person name="Bonometti L."/>
            <person name="Westerberg I."/>
            <person name="Brannstrom I.O."/>
            <person name="Guillou S."/>
            <person name="Cros-Aarteil S."/>
            <person name="Calhoun S."/>
            <person name="Haridas S."/>
            <person name="Kuo A."/>
            <person name="Mondo S."/>
            <person name="Pangilinan J."/>
            <person name="Riley R."/>
            <person name="LaButti K."/>
            <person name="Andreopoulos B."/>
            <person name="Lipzen A."/>
            <person name="Chen C."/>
            <person name="Yan M."/>
            <person name="Daum C."/>
            <person name="Ng V."/>
            <person name="Clum A."/>
            <person name="Steindorff A."/>
            <person name="Ohm R.A."/>
            <person name="Martin F."/>
            <person name="Silar P."/>
            <person name="Natvig D.O."/>
            <person name="Lalanne C."/>
            <person name="Gautier V."/>
            <person name="Ament-Velasquez S.L."/>
            <person name="Kruys A."/>
            <person name="Hutchinson M.I."/>
            <person name="Powell A.J."/>
            <person name="Barry K."/>
            <person name="Miller A.N."/>
            <person name="Grigoriev I.V."/>
            <person name="Debuchy R."/>
            <person name="Gladieux P."/>
            <person name="Hiltunen Thoren M."/>
            <person name="Johannesson H."/>
        </authorList>
    </citation>
    <scope>NUCLEOTIDE SEQUENCE</scope>
    <source>
        <strain evidence="2">CBS 958.72</strain>
    </source>
</reference>
<keyword evidence="3" id="KW-1185">Reference proteome</keyword>
<feature type="compositionally biased region" description="Polar residues" evidence="1">
    <location>
        <begin position="58"/>
        <end position="67"/>
    </location>
</feature>
<evidence type="ECO:0000313" key="2">
    <source>
        <dbReference type="EMBL" id="KAK3362180.1"/>
    </source>
</evidence>
<protein>
    <submittedName>
        <fullName evidence="2">Uncharacterized protein</fullName>
    </submittedName>
</protein>
<accession>A0AAE0JVF1</accession>
<reference evidence="2" key="2">
    <citation type="submission" date="2023-06" db="EMBL/GenBank/DDBJ databases">
        <authorList>
            <consortium name="Lawrence Berkeley National Laboratory"/>
            <person name="Haridas S."/>
            <person name="Hensen N."/>
            <person name="Bonometti L."/>
            <person name="Westerberg I."/>
            <person name="Brannstrom I.O."/>
            <person name="Guillou S."/>
            <person name="Cros-Aarteil S."/>
            <person name="Calhoun S."/>
            <person name="Kuo A."/>
            <person name="Mondo S."/>
            <person name="Pangilinan J."/>
            <person name="Riley R."/>
            <person name="Labutti K."/>
            <person name="Andreopoulos B."/>
            <person name="Lipzen A."/>
            <person name="Chen C."/>
            <person name="Yanf M."/>
            <person name="Daum C."/>
            <person name="Ng V."/>
            <person name="Clum A."/>
            <person name="Steindorff A."/>
            <person name="Ohm R."/>
            <person name="Martin F."/>
            <person name="Silar P."/>
            <person name="Natvig D."/>
            <person name="Lalanne C."/>
            <person name="Gautier V."/>
            <person name="Ament-Velasquez S.L."/>
            <person name="Kruys A."/>
            <person name="Hutchinson M.I."/>
            <person name="Powell A.J."/>
            <person name="Barry K."/>
            <person name="Miller A.N."/>
            <person name="Grigoriev I.V."/>
            <person name="Debuchy R."/>
            <person name="Gladieux P."/>
            <person name="Thoren M.H."/>
            <person name="Johannesson H."/>
        </authorList>
    </citation>
    <scope>NUCLEOTIDE SEQUENCE</scope>
    <source>
        <strain evidence="2">CBS 958.72</strain>
    </source>
</reference>
<comment type="caution">
    <text evidence="2">The sequence shown here is derived from an EMBL/GenBank/DDBJ whole genome shotgun (WGS) entry which is preliminary data.</text>
</comment>
<gene>
    <name evidence="2" type="ORF">B0T24DRAFT_641374</name>
</gene>
<organism evidence="2 3">
    <name type="scientific">Lasiosphaeria ovina</name>
    <dbReference type="NCBI Taxonomy" id="92902"/>
    <lineage>
        <taxon>Eukaryota</taxon>
        <taxon>Fungi</taxon>
        <taxon>Dikarya</taxon>
        <taxon>Ascomycota</taxon>
        <taxon>Pezizomycotina</taxon>
        <taxon>Sordariomycetes</taxon>
        <taxon>Sordariomycetidae</taxon>
        <taxon>Sordariales</taxon>
        <taxon>Lasiosphaeriaceae</taxon>
        <taxon>Lasiosphaeria</taxon>
    </lineage>
</organism>
<proteinExistence type="predicted"/>
<evidence type="ECO:0000313" key="3">
    <source>
        <dbReference type="Proteomes" id="UP001287356"/>
    </source>
</evidence>
<sequence>MWTLSTETARGDGWASGWSMILSTSSRSTEQDRSHLPCIKRAQRLPQHGLNSYHHPQPHQTVASSSIAHRPHSSLPSLQQAKMQLTGFTIATIGLLAGMVFGTPVSGNDVVVKRAPNFNLLGFDAGDCTGGANFDASVTPGQCTEFTQVNFGAIAITGQEECVFKFWENSGCTGQAVTWFVTANRLTDCIPVADDNGVFTLGSGARSVIANCATNIA</sequence>